<evidence type="ECO:0000313" key="2">
    <source>
        <dbReference type="Proteomes" id="UP000247978"/>
    </source>
</evidence>
<dbReference type="OrthoDB" id="2705520at2"/>
<evidence type="ECO:0000313" key="1">
    <source>
        <dbReference type="EMBL" id="PXW86191.1"/>
    </source>
</evidence>
<protein>
    <submittedName>
        <fullName evidence="1">Type VII secretion effector (TIGR04197 family)</fullName>
    </submittedName>
</protein>
<sequence length="101" mass="11878">MGEKISLNIDMFQDNMNELRNAVNHLGNYMDKAETLEKTNIPLFLNDLENMITALEFLDEYKLLFQEDLVVVNDIAEKIREQDERLSKVQKDDLRDGYQPI</sequence>
<name>A0A2V3VZ63_9BACI</name>
<accession>A0A2V3VZ63</accession>
<dbReference type="Proteomes" id="UP000247978">
    <property type="component" value="Unassembled WGS sequence"/>
</dbReference>
<gene>
    <name evidence="1" type="ORF">DFR56_1084</name>
</gene>
<reference evidence="1 2" key="1">
    <citation type="submission" date="2018-05" db="EMBL/GenBank/DDBJ databases">
        <title>Genomic Encyclopedia of Type Strains, Phase IV (KMG-IV): sequencing the most valuable type-strain genomes for metagenomic binning, comparative biology and taxonomic classification.</title>
        <authorList>
            <person name="Goeker M."/>
        </authorList>
    </citation>
    <scope>NUCLEOTIDE SEQUENCE [LARGE SCALE GENOMIC DNA]</scope>
    <source>
        <strain evidence="1 2">DSM 28556</strain>
    </source>
</reference>
<dbReference type="RefSeq" id="WP_110395618.1">
    <property type="nucleotide sequence ID" value="NZ_JADIJL010000004.1"/>
</dbReference>
<keyword evidence="2" id="KW-1185">Reference proteome</keyword>
<organism evidence="1 2">
    <name type="scientific">Pseudogracilibacillus auburnensis</name>
    <dbReference type="NCBI Taxonomy" id="1494959"/>
    <lineage>
        <taxon>Bacteria</taxon>
        <taxon>Bacillati</taxon>
        <taxon>Bacillota</taxon>
        <taxon>Bacilli</taxon>
        <taxon>Bacillales</taxon>
        <taxon>Bacillaceae</taxon>
        <taxon>Pseudogracilibacillus</taxon>
    </lineage>
</organism>
<dbReference type="EMBL" id="QJJQ01000008">
    <property type="protein sequence ID" value="PXW86191.1"/>
    <property type="molecule type" value="Genomic_DNA"/>
</dbReference>
<proteinExistence type="predicted"/>
<comment type="caution">
    <text evidence="1">The sequence shown here is derived from an EMBL/GenBank/DDBJ whole genome shotgun (WGS) entry which is preliminary data.</text>
</comment>
<dbReference type="AlphaFoldDB" id="A0A2V3VZ63"/>